<dbReference type="SUPFAM" id="SSF54928">
    <property type="entry name" value="RNA-binding domain, RBD"/>
    <property type="match status" value="2"/>
</dbReference>
<dbReference type="InterPro" id="IPR047021">
    <property type="entry name" value="REXO1/3/4-like"/>
</dbReference>
<dbReference type="InterPro" id="IPR000504">
    <property type="entry name" value="RRM_dom"/>
</dbReference>
<protein>
    <recommendedName>
        <fullName evidence="5">RRM domain-containing protein</fullName>
    </recommendedName>
</protein>
<dbReference type="SMART" id="SM00479">
    <property type="entry name" value="EXOIII"/>
    <property type="match status" value="1"/>
</dbReference>
<keyword evidence="7" id="KW-1185">Reference proteome</keyword>
<dbReference type="OrthoDB" id="3996471at2759"/>
<evidence type="ECO:0000259" key="5">
    <source>
        <dbReference type="PROSITE" id="PS50102"/>
    </source>
</evidence>
<dbReference type="InterPro" id="IPR034922">
    <property type="entry name" value="REX1-like_exo"/>
</dbReference>
<dbReference type="GO" id="GO:0005634">
    <property type="term" value="C:nucleus"/>
    <property type="evidence" value="ECO:0007669"/>
    <property type="project" value="TreeGrafter"/>
</dbReference>
<comment type="caution">
    <text evidence="6">The sequence shown here is derived from an EMBL/GenBank/DDBJ whole genome shotgun (WGS) entry which is preliminary data.</text>
</comment>
<evidence type="ECO:0000313" key="7">
    <source>
        <dbReference type="Proteomes" id="UP000288216"/>
    </source>
</evidence>
<dbReference type="Pfam" id="PF00929">
    <property type="entry name" value="RNase_T"/>
    <property type="match status" value="1"/>
</dbReference>
<keyword evidence="4" id="KW-0694">RNA-binding</keyword>
<dbReference type="OMA" id="PHICIQY"/>
<accession>A0A401NSA3</accession>
<evidence type="ECO:0000256" key="4">
    <source>
        <dbReference type="PROSITE-ProRule" id="PRU00176"/>
    </source>
</evidence>
<dbReference type="InterPro" id="IPR035979">
    <property type="entry name" value="RBD_domain_sf"/>
</dbReference>
<gene>
    <name evidence="6" type="ORF">scyTo_0007427</name>
</gene>
<dbReference type="InterPro" id="IPR012677">
    <property type="entry name" value="Nucleotide-bd_a/b_plait_sf"/>
</dbReference>
<dbReference type="PANTHER" id="PTHR12801:SF82">
    <property type="entry name" value="RNA EXONUCLEASE 5"/>
    <property type="match status" value="1"/>
</dbReference>
<dbReference type="Gene3D" id="3.30.420.10">
    <property type="entry name" value="Ribonuclease H-like superfamily/Ribonuclease H"/>
    <property type="match status" value="1"/>
</dbReference>
<evidence type="ECO:0000313" key="6">
    <source>
        <dbReference type="EMBL" id="GCB63722.1"/>
    </source>
</evidence>
<evidence type="ECO:0000256" key="1">
    <source>
        <dbReference type="ARBA" id="ARBA00022722"/>
    </source>
</evidence>
<dbReference type="SMART" id="SM00360">
    <property type="entry name" value="RRM"/>
    <property type="match status" value="2"/>
</dbReference>
<dbReference type="Proteomes" id="UP000288216">
    <property type="component" value="Unassembled WGS sequence"/>
</dbReference>
<organism evidence="6 7">
    <name type="scientific">Scyliorhinus torazame</name>
    <name type="common">Cloudy catshark</name>
    <name type="synonym">Catulus torazame</name>
    <dbReference type="NCBI Taxonomy" id="75743"/>
    <lineage>
        <taxon>Eukaryota</taxon>
        <taxon>Metazoa</taxon>
        <taxon>Chordata</taxon>
        <taxon>Craniata</taxon>
        <taxon>Vertebrata</taxon>
        <taxon>Chondrichthyes</taxon>
        <taxon>Elasmobranchii</taxon>
        <taxon>Galeomorphii</taxon>
        <taxon>Galeoidea</taxon>
        <taxon>Carcharhiniformes</taxon>
        <taxon>Scyliorhinidae</taxon>
        <taxon>Scyliorhinus</taxon>
    </lineage>
</organism>
<dbReference type="GO" id="GO:0003723">
    <property type="term" value="F:RNA binding"/>
    <property type="evidence" value="ECO:0007669"/>
    <property type="project" value="UniProtKB-UniRule"/>
</dbReference>
<keyword evidence="2" id="KW-0378">Hydrolase</keyword>
<evidence type="ECO:0000256" key="2">
    <source>
        <dbReference type="ARBA" id="ARBA00022801"/>
    </source>
</evidence>
<dbReference type="FunFam" id="3.30.420.10:FF:000175">
    <property type="entry name" value="RNA exonuclease 5"/>
    <property type="match status" value="1"/>
</dbReference>
<feature type="domain" description="RRM" evidence="5">
    <location>
        <begin position="668"/>
        <end position="745"/>
    </location>
</feature>
<name>A0A401NSA3_SCYTO</name>
<dbReference type="STRING" id="75743.A0A401NSA3"/>
<dbReference type="PANTHER" id="PTHR12801">
    <property type="entry name" value="RNA EXONUCLEASE REXO1 / RECO3 FAMILY MEMBER-RELATED"/>
    <property type="match status" value="1"/>
</dbReference>
<keyword evidence="1" id="KW-0540">Nuclease</keyword>
<dbReference type="InterPro" id="IPR036397">
    <property type="entry name" value="RNaseH_sf"/>
</dbReference>
<sequence>MTQECALTTITTRPACVALGDGRLLRCKEVLKQMAANAKKLCKRKNPGQKRAKEAKKKAKVQIGSIVESDIRCSSQEQQKDVSVFTVNAESNHCAITHKQLCELINHAVLGKVRSPPPSWCHIHRQEELKGVAVIVLHGVSQMHFYRYYLQFKQLRKKFRFRFSMPPPPDDFLLRIFGAETLPTQDKSPTVNGTSVLNGHCLMTENDSGEQLKLDNHPIVIKYGRKKQGLTNYLLSIHDLTMNDYPIAGTLGSIGFVQSGCTAKVTDSSPLLGLDCEMCLTLQGTELTRVSIVNAEGHCMMDELVKPDSLILDYRTRFSGITPMMLFPVTTKLRDVQARLKKILPKDAVLVGHSLNNDLKALKMIHPNIIDTSLLFFKGLHQKLKLKVLVKSVLGREIQSEKLVGHDASEDAKAALDLAQYFIDQGPMQVAKLNLENVKDKPPVGQNFARLSEGKNQANMVSGHLKANCKGVDDRPCFQCGSLLKELCMGDRKAVALGTEKAMKELIHQEAWRKIECGTDKEVVLKAQAEIPVASLSLSHFTSYSEYIECNLHTKIHEGLLHEKMKQKLSEMCTVYAGPFSKDFCLKSVERKFQECGSITSISVMTETHKPYVCIEYELPESAQLAVLTLNGSILEGFLITVQRPIKESTLDCDIVLRKLEQDITSQAVIYVSGIQQTLTKEDLSEKFSKFGRVEAVICLGDKVGAKPEDCFIKYGSLESALEAQAAMNGQEVRKQRLNVLRALTPYHLQTWASQRSYTAVGPKTSDALPLDRRSFERRKEKLSQCEGELQNVMRTIDRRVGRLFKNLTNNIFCMVLLPGTNSAQCSTPGLCLLEIKQNP</sequence>
<dbReference type="CDD" id="cd06145">
    <property type="entry name" value="REX1_like"/>
    <property type="match status" value="1"/>
</dbReference>
<dbReference type="CDD" id="cd00590">
    <property type="entry name" value="RRM_SF"/>
    <property type="match status" value="1"/>
</dbReference>
<feature type="domain" description="RRM" evidence="5">
    <location>
        <begin position="573"/>
        <end position="647"/>
    </location>
</feature>
<dbReference type="GO" id="GO:0004527">
    <property type="term" value="F:exonuclease activity"/>
    <property type="evidence" value="ECO:0007669"/>
    <property type="project" value="UniProtKB-KW"/>
</dbReference>
<dbReference type="SUPFAM" id="SSF53098">
    <property type="entry name" value="Ribonuclease H-like"/>
    <property type="match status" value="1"/>
</dbReference>
<dbReference type="InterPro" id="IPR012337">
    <property type="entry name" value="RNaseH-like_sf"/>
</dbReference>
<dbReference type="PROSITE" id="PS50102">
    <property type="entry name" value="RRM"/>
    <property type="match status" value="2"/>
</dbReference>
<dbReference type="InterPro" id="IPR013520">
    <property type="entry name" value="Ribonucl_H"/>
</dbReference>
<keyword evidence="3" id="KW-0269">Exonuclease</keyword>
<dbReference type="Pfam" id="PF00076">
    <property type="entry name" value="RRM_1"/>
    <property type="match status" value="2"/>
</dbReference>
<dbReference type="AlphaFoldDB" id="A0A401NSA3"/>
<dbReference type="EMBL" id="BFAA01002690">
    <property type="protein sequence ID" value="GCB63722.1"/>
    <property type="molecule type" value="Genomic_DNA"/>
</dbReference>
<dbReference type="Gene3D" id="3.30.70.330">
    <property type="match status" value="2"/>
</dbReference>
<evidence type="ECO:0000256" key="3">
    <source>
        <dbReference type="ARBA" id="ARBA00022839"/>
    </source>
</evidence>
<reference evidence="6 7" key="1">
    <citation type="journal article" date="2018" name="Nat. Ecol. Evol.">
        <title>Shark genomes provide insights into elasmobranch evolution and the origin of vertebrates.</title>
        <authorList>
            <person name="Hara Y"/>
            <person name="Yamaguchi K"/>
            <person name="Onimaru K"/>
            <person name="Kadota M"/>
            <person name="Koyanagi M"/>
            <person name="Keeley SD"/>
            <person name="Tatsumi K"/>
            <person name="Tanaka K"/>
            <person name="Motone F"/>
            <person name="Kageyama Y"/>
            <person name="Nozu R"/>
            <person name="Adachi N"/>
            <person name="Nishimura O"/>
            <person name="Nakagawa R"/>
            <person name="Tanegashima C"/>
            <person name="Kiyatake I"/>
            <person name="Matsumoto R"/>
            <person name="Murakumo K"/>
            <person name="Nishida K"/>
            <person name="Terakita A"/>
            <person name="Kuratani S"/>
            <person name="Sato K"/>
            <person name="Hyodo S Kuraku.S."/>
        </authorList>
    </citation>
    <scope>NUCLEOTIDE SEQUENCE [LARGE SCALE GENOMIC DNA]</scope>
</reference>
<proteinExistence type="predicted"/>